<evidence type="ECO:0000259" key="2">
    <source>
        <dbReference type="Pfam" id="PF22688"/>
    </source>
</evidence>
<organism evidence="3 6">
    <name type="scientific">Pseudoalteromonas aurantia</name>
    <dbReference type="NCBI Taxonomy" id="43654"/>
    <lineage>
        <taxon>Bacteria</taxon>
        <taxon>Pseudomonadati</taxon>
        <taxon>Pseudomonadota</taxon>
        <taxon>Gammaproteobacteria</taxon>
        <taxon>Alteromonadales</taxon>
        <taxon>Pseudoalteromonadaceae</taxon>
        <taxon>Pseudoalteromonas</taxon>
    </lineage>
</organism>
<dbReference type="Pfam" id="PF22688">
    <property type="entry name" value="Hda_lid"/>
    <property type="match status" value="1"/>
</dbReference>
<dbReference type="EMBL" id="PNBX01000031">
    <property type="protein sequence ID" value="TMO68620.1"/>
    <property type="molecule type" value="Genomic_DNA"/>
</dbReference>
<dbReference type="Gene3D" id="1.10.8.60">
    <property type="match status" value="1"/>
</dbReference>
<name>A0A5S3V9P2_9GAMM</name>
<comment type="caution">
    <text evidence="3">The sequence shown here is derived from an EMBL/GenBank/DDBJ whole genome shotgun (WGS) entry which is preliminary data.</text>
</comment>
<reference evidence="6" key="2">
    <citation type="submission" date="2019-06" db="EMBL/GenBank/DDBJ databases">
        <title>Co-occurence of chitin degradation, pigmentation and bioactivity in marine Pseudoalteromonas.</title>
        <authorList>
            <person name="Sonnenschein E.C."/>
            <person name="Bech P.K."/>
        </authorList>
    </citation>
    <scope>NUCLEOTIDE SEQUENCE [LARGE SCALE GENOMIC DNA]</scope>
    <source>
        <strain evidence="6">S3790</strain>
        <strain evidence="4">S3895</strain>
    </source>
</reference>
<gene>
    <name evidence="3" type="ORF">CWC19_08475</name>
    <name evidence="4" type="ORF">CWC20_17060</name>
</gene>
<proteinExistence type="predicted"/>
<reference evidence="5 6" key="1">
    <citation type="submission" date="2018-01" db="EMBL/GenBank/DDBJ databases">
        <authorList>
            <person name="Paulsen S."/>
            <person name="Gram L.K."/>
        </authorList>
    </citation>
    <scope>NUCLEOTIDE SEQUENCE [LARGE SCALE GENOMIC DNA]</scope>
    <source>
        <strain evidence="3 6">S3790</strain>
        <strain evidence="4 5">S3895</strain>
    </source>
</reference>
<dbReference type="InterPro" id="IPR027417">
    <property type="entry name" value="P-loop_NTPase"/>
</dbReference>
<dbReference type="GO" id="GO:0032297">
    <property type="term" value="P:negative regulation of DNA-templated DNA replication initiation"/>
    <property type="evidence" value="ECO:0007669"/>
    <property type="project" value="InterPro"/>
</dbReference>
<dbReference type="NCBIfam" id="TIGR03420">
    <property type="entry name" value="DnaA_homol_Hda"/>
    <property type="match status" value="1"/>
</dbReference>
<dbReference type="OrthoDB" id="9784878at2"/>
<reference evidence="3" key="3">
    <citation type="submission" date="2019-09" db="EMBL/GenBank/DDBJ databases">
        <title>Co-occurence of chitin degradation, pigmentation and bioactivity in marine Pseudoalteromonas.</title>
        <authorList>
            <person name="Sonnenschein E.C."/>
            <person name="Bech P.K."/>
        </authorList>
    </citation>
    <scope>NUCLEOTIDE SEQUENCE</scope>
    <source>
        <strain evidence="3">S3790</strain>
        <strain evidence="5">S3895</strain>
    </source>
</reference>
<accession>A0A5S3V9P2</accession>
<dbReference type="AlphaFoldDB" id="A0A5S3V9P2"/>
<dbReference type="GO" id="GO:0006270">
    <property type="term" value="P:DNA replication initiation"/>
    <property type="evidence" value="ECO:0007669"/>
    <property type="project" value="TreeGrafter"/>
</dbReference>
<dbReference type="RefSeq" id="WP_138591476.1">
    <property type="nucleotide sequence ID" value="NZ_PNBW01000097.1"/>
</dbReference>
<dbReference type="NCBIfam" id="NF005982">
    <property type="entry name" value="PRK08084.1"/>
    <property type="match status" value="1"/>
</dbReference>
<keyword evidence="5" id="KW-1185">Reference proteome</keyword>
<evidence type="ECO:0000313" key="3">
    <source>
        <dbReference type="EMBL" id="TMO68620.1"/>
    </source>
</evidence>
<dbReference type="SUPFAM" id="SSF52540">
    <property type="entry name" value="P-loop containing nucleoside triphosphate hydrolases"/>
    <property type="match status" value="1"/>
</dbReference>
<feature type="domain" description="Hda lid" evidence="2">
    <location>
        <begin position="170"/>
        <end position="234"/>
    </location>
</feature>
<sequence length="236" mass="26343">MMEMEPLQMALPVTLPDDETFTSYFGGEASLEVTHLKTTLATIQQGFHFTYLCGLADSGKSHLLYATCIHSQELGLSTILLSLREVIDFGPAVLDGLENLDVVCIDDVHLVAGIESWEKALFNFYNRFNELGKCLVVTADLLPSMLNISLPDLESRLAWGTTFQIRSMSDDDKAEALVKRANMRGLELTDECARFLLTRLSRDMRALLDVLDKLDHASMAAQRKLTIPFIKATLQL</sequence>
<dbReference type="EMBL" id="PNBW01000097">
    <property type="protein sequence ID" value="TMO71676.1"/>
    <property type="molecule type" value="Genomic_DNA"/>
</dbReference>
<dbReference type="InterPro" id="IPR055199">
    <property type="entry name" value="Hda_lid"/>
</dbReference>
<dbReference type="Proteomes" id="UP000307217">
    <property type="component" value="Unassembled WGS sequence"/>
</dbReference>
<dbReference type="PANTHER" id="PTHR30050">
    <property type="entry name" value="CHROMOSOMAL REPLICATION INITIATOR PROTEIN DNAA"/>
    <property type="match status" value="1"/>
</dbReference>
<dbReference type="Proteomes" id="UP000307164">
    <property type="component" value="Unassembled WGS sequence"/>
</dbReference>
<evidence type="ECO:0000313" key="5">
    <source>
        <dbReference type="Proteomes" id="UP000307164"/>
    </source>
</evidence>
<evidence type="ECO:0000259" key="1">
    <source>
        <dbReference type="Pfam" id="PF00308"/>
    </source>
</evidence>
<feature type="domain" description="Chromosomal replication initiator protein DnaA ATPAse" evidence="1">
    <location>
        <begin position="97"/>
        <end position="162"/>
    </location>
</feature>
<dbReference type="Pfam" id="PF00308">
    <property type="entry name" value="Bac_DnaA"/>
    <property type="match status" value="1"/>
</dbReference>
<dbReference type="InterPro" id="IPR013317">
    <property type="entry name" value="DnaA_dom"/>
</dbReference>
<protein>
    <submittedName>
        <fullName evidence="3">DnaA regulatory inactivator Hda</fullName>
    </submittedName>
</protein>
<dbReference type="InterPro" id="IPR017788">
    <property type="entry name" value="Hda"/>
</dbReference>
<dbReference type="Gene3D" id="3.40.50.300">
    <property type="entry name" value="P-loop containing nucleotide triphosphate hydrolases"/>
    <property type="match status" value="1"/>
</dbReference>
<dbReference type="PANTHER" id="PTHR30050:SF5">
    <property type="entry name" value="DNAA REGULATORY INACTIVATOR HDA"/>
    <property type="match status" value="1"/>
</dbReference>
<evidence type="ECO:0000313" key="4">
    <source>
        <dbReference type="EMBL" id="TMO71676.1"/>
    </source>
</evidence>
<evidence type="ECO:0000313" key="6">
    <source>
        <dbReference type="Proteomes" id="UP000307217"/>
    </source>
</evidence>